<reference evidence="2" key="1">
    <citation type="journal article" date="2023" name="G3 (Bethesda)">
        <title>Genome assembly and association tests identify interacting loci associated with vigor, precocity, and sex in interspecific pistachio rootstocks.</title>
        <authorList>
            <person name="Palmer W."/>
            <person name="Jacygrad E."/>
            <person name="Sagayaradj S."/>
            <person name="Cavanaugh K."/>
            <person name="Han R."/>
            <person name="Bertier L."/>
            <person name="Beede B."/>
            <person name="Kafkas S."/>
            <person name="Golino D."/>
            <person name="Preece J."/>
            <person name="Michelmore R."/>
        </authorList>
    </citation>
    <scope>NUCLEOTIDE SEQUENCE [LARGE SCALE GENOMIC DNA]</scope>
</reference>
<dbReference type="EMBL" id="CM047746">
    <property type="protein sequence ID" value="KAJ0021768.1"/>
    <property type="molecule type" value="Genomic_DNA"/>
</dbReference>
<organism evidence="1 2">
    <name type="scientific">Pistacia integerrima</name>
    <dbReference type="NCBI Taxonomy" id="434235"/>
    <lineage>
        <taxon>Eukaryota</taxon>
        <taxon>Viridiplantae</taxon>
        <taxon>Streptophyta</taxon>
        <taxon>Embryophyta</taxon>
        <taxon>Tracheophyta</taxon>
        <taxon>Spermatophyta</taxon>
        <taxon>Magnoliopsida</taxon>
        <taxon>eudicotyledons</taxon>
        <taxon>Gunneridae</taxon>
        <taxon>Pentapetalae</taxon>
        <taxon>rosids</taxon>
        <taxon>malvids</taxon>
        <taxon>Sapindales</taxon>
        <taxon>Anacardiaceae</taxon>
        <taxon>Pistacia</taxon>
    </lineage>
</organism>
<protein>
    <submittedName>
        <fullName evidence="1">Uncharacterized protein</fullName>
    </submittedName>
</protein>
<evidence type="ECO:0000313" key="1">
    <source>
        <dbReference type="EMBL" id="KAJ0021768.1"/>
    </source>
</evidence>
<name>A0ACC0XS18_9ROSI</name>
<keyword evidence="2" id="KW-1185">Reference proteome</keyword>
<sequence>MATEITDFRVSGSRFGFEGDHKQLKSQEDLETEEEIEDVNPFHEDGPTNRAARSGLEERLSHALDLNGGGVKIEVADFHGKLHTEDYLDFEASLENYFEWKPMVENRKVLIVKRKLKDTALQWWKRVEEQHA</sequence>
<proteinExistence type="predicted"/>
<comment type="caution">
    <text evidence="1">The sequence shown here is derived from an EMBL/GenBank/DDBJ whole genome shotgun (WGS) entry which is preliminary data.</text>
</comment>
<dbReference type="Proteomes" id="UP001163603">
    <property type="component" value="Chromosome 11"/>
</dbReference>
<accession>A0ACC0XS18</accession>
<evidence type="ECO:0000313" key="2">
    <source>
        <dbReference type="Proteomes" id="UP001163603"/>
    </source>
</evidence>
<gene>
    <name evidence="1" type="ORF">Pint_31982</name>
</gene>